<gene>
    <name evidence="2" type="ORF">EB233_13990</name>
</gene>
<keyword evidence="1" id="KW-0472">Membrane</keyword>
<accession>A0A6M7UK45</accession>
<evidence type="ECO:0000313" key="2">
    <source>
        <dbReference type="EMBL" id="QKC76498.1"/>
    </source>
</evidence>
<keyword evidence="1" id="KW-0812">Transmembrane</keyword>
<organism evidence="2 3">
    <name type="scientific">Mesorhizobium erdmanii</name>
    <dbReference type="NCBI Taxonomy" id="1777866"/>
    <lineage>
        <taxon>Bacteria</taxon>
        <taxon>Pseudomonadati</taxon>
        <taxon>Pseudomonadota</taxon>
        <taxon>Alphaproteobacteria</taxon>
        <taxon>Hyphomicrobiales</taxon>
        <taxon>Phyllobacteriaceae</taxon>
        <taxon>Mesorhizobium</taxon>
    </lineage>
</organism>
<evidence type="ECO:0008006" key="4">
    <source>
        <dbReference type="Google" id="ProtNLM"/>
    </source>
</evidence>
<name>A0A6M7UK45_9HYPH</name>
<keyword evidence="1" id="KW-1133">Transmembrane helix</keyword>
<dbReference type="AlphaFoldDB" id="A0A6M7UK45"/>
<sequence length="81" mass="9234">MYFGRFLVGMSATTIVVAVWTYMATGSFWQALVWTAVTLIILQAGYFLLFLGLILRRARDATTNQDPVYTPPPLRRDGVWF</sequence>
<dbReference type="KEGG" id="merd:EB233_13990"/>
<protein>
    <recommendedName>
        <fullName evidence="4">Exopolysaccharide production repressor exox</fullName>
    </recommendedName>
</protein>
<feature type="transmembrane region" description="Helical" evidence="1">
    <location>
        <begin position="31"/>
        <end position="55"/>
    </location>
</feature>
<evidence type="ECO:0000256" key="1">
    <source>
        <dbReference type="SAM" id="Phobius"/>
    </source>
</evidence>
<dbReference type="EMBL" id="CP033361">
    <property type="protein sequence ID" value="QKC76498.1"/>
    <property type="molecule type" value="Genomic_DNA"/>
</dbReference>
<reference evidence="2 3" key="1">
    <citation type="submission" date="2018-10" db="EMBL/GenBank/DDBJ databases">
        <authorList>
            <person name="Perry B.J."/>
            <person name="Sullivan J.T."/>
            <person name="Murphy R.J.T."/>
            <person name="Ramsay J.P."/>
            <person name="Ronson C.W."/>
        </authorList>
    </citation>
    <scope>NUCLEOTIDE SEQUENCE [LARGE SCALE GENOMIC DNA]</scope>
    <source>
        <strain evidence="2 3">NZP2014</strain>
    </source>
</reference>
<feature type="transmembrane region" description="Helical" evidence="1">
    <location>
        <begin position="7"/>
        <end position="25"/>
    </location>
</feature>
<proteinExistence type="predicted"/>
<dbReference type="Proteomes" id="UP000503339">
    <property type="component" value="Chromosome"/>
</dbReference>
<evidence type="ECO:0000313" key="3">
    <source>
        <dbReference type="Proteomes" id="UP000503339"/>
    </source>
</evidence>
<keyword evidence="3" id="KW-1185">Reference proteome</keyword>